<dbReference type="Proteomes" id="UP000038802">
    <property type="component" value="Unassembled WGS sequence"/>
</dbReference>
<sequence length="82" mass="8531">MNGIAGFGSVNPPLGSSEPRSTINTALINPAMPAAPSRWPIFGLMLPIIRGPDPGLLRPKTMPKACASILSPNDVPVPWAST</sequence>
<reference evidence="3" key="2">
    <citation type="submission" date="2015-03" db="EMBL/GenBank/DDBJ databases">
        <authorList>
            <consortium name="Pathogen Informatics"/>
            <person name="Murphy D."/>
        </authorList>
    </citation>
    <scope>NUCLEOTIDE SEQUENCE</scope>
    <source>
        <strain evidence="3">N09902308</strain>
    </source>
</reference>
<evidence type="ECO:0000313" key="2">
    <source>
        <dbReference type="EMBL" id="COV75592.1"/>
    </source>
</evidence>
<dbReference type="Proteomes" id="UP000044938">
    <property type="component" value="Unassembled WGS sequence"/>
</dbReference>
<evidence type="ECO:0000313" key="6">
    <source>
        <dbReference type="Proteomes" id="UP000039021"/>
    </source>
</evidence>
<organism evidence="4 5">
    <name type="scientific">Mycobacterium tuberculosis</name>
    <dbReference type="NCBI Taxonomy" id="1773"/>
    <lineage>
        <taxon>Bacteria</taxon>
        <taxon>Bacillati</taxon>
        <taxon>Actinomycetota</taxon>
        <taxon>Actinomycetes</taxon>
        <taxon>Mycobacteriales</taxon>
        <taxon>Mycobacteriaceae</taxon>
        <taxon>Mycobacterium</taxon>
        <taxon>Mycobacterium tuberculosis complex</taxon>
    </lineage>
</organism>
<evidence type="ECO:0000256" key="1">
    <source>
        <dbReference type="SAM" id="MobiDB-lite"/>
    </source>
</evidence>
<evidence type="ECO:0000313" key="4">
    <source>
        <dbReference type="EMBL" id="COW87672.1"/>
    </source>
</evidence>
<name>A0A0U0RV36_MYCTX</name>
<dbReference type="Proteomes" id="UP000039021">
    <property type="component" value="Unassembled WGS sequence"/>
</dbReference>
<evidence type="ECO:0000313" key="5">
    <source>
        <dbReference type="Proteomes" id="UP000038802"/>
    </source>
</evidence>
<dbReference type="EMBL" id="CSAE01000758">
    <property type="protein sequence ID" value="COW87672.1"/>
    <property type="molecule type" value="Genomic_DNA"/>
</dbReference>
<dbReference type="AlphaFoldDB" id="A0A0U0RV36"/>
<reference evidence="4" key="1">
    <citation type="submission" date="2015-03" db="EMBL/GenBank/DDBJ databases">
        <authorList>
            <person name="Murphy D."/>
        </authorList>
    </citation>
    <scope>NUCLEOTIDE SEQUENCE [LARGE SCALE GENOMIC DNA]</scope>
    <source>
        <strain evidence="4">K00500041</strain>
    </source>
</reference>
<reference evidence="5 6" key="3">
    <citation type="submission" date="2015-03" db="EMBL/GenBank/DDBJ databases">
        <authorList>
            <consortium name="Pathogen Informatics"/>
        </authorList>
    </citation>
    <scope>NUCLEOTIDE SEQUENCE [LARGE SCALE GENOMIC DNA]</scope>
    <source>
        <strain evidence="5">K00500041</strain>
        <strain evidence="2 7">M09401471</strain>
        <strain evidence="6">N09902308</strain>
    </source>
</reference>
<accession>A0A0U0RV36</accession>
<protein>
    <submittedName>
        <fullName evidence="4">Uncharacterized protein</fullName>
    </submittedName>
</protein>
<dbReference type="EMBL" id="CSBK01000001">
    <property type="protein sequence ID" value="COW75650.1"/>
    <property type="molecule type" value="Genomic_DNA"/>
</dbReference>
<evidence type="ECO:0000313" key="3">
    <source>
        <dbReference type="EMBL" id="COW75650.1"/>
    </source>
</evidence>
<gene>
    <name evidence="4" type="ORF">ERS007703_04378</name>
    <name evidence="2" type="ORF">ERS007720_00863</name>
    <name evidence="3" type="ORF">ERS007739_00001</name>
</gene>
<dbReference type="EMBL" id="CSAJ01000071">
    <property type="protein sequence ID" value="COV75592.1"/>
    <property type="molecule type" value="Genomic_DNA"/>
</dbReference>
<proteinExistence type="predicted"/>
<feature type="region of interest" description="Disordered" evidence="1">
    <location>
        <begin position="1"/>
        <end position="21"/>
    </location>
</feature>
<evidence type="ECO:0000313" key="7">
    <source>
        <dbReference type="Proteomes" id="UP000044938"/>
    </source>
</evidence>